<organism evidence="11 12">
    <name type="scientific">Parvularcula dongshanensis</name>
    <dbReference type="NCBI Taxonomy" id="1173995"/>
    <lineage>
        <taxon>Bacteria</taxon>
        <taxon>Pseudomonadati</taxon>
        <taxon>Pseudomonadota</taxon>
        <taxon>Alphaproteobacteria</taxon>
        <taxon>Parvularculales</taxon>
        <taxon>Parvularculaceae</taxon>
        <taxon>Parvularcula</taxon>
    </lineage>
</organism>
<evidence type="ECO:0000256" key="2">
    <source>
        <dbReference type="ARBA" id="ARBA00008358"/>
    </source>
</evidence>
<evidence type="ECO:0000256" key="8">
    <source>
        <dbReference type="ARBA" id="ARBA00023136"/>
    </source>
</evidence>
<protein>
    <recommendedName>
        <fullName evidence="9">Type II secretion system protein I</fullName>
        <shortName evidence="9">T2SS minor pseudopilin I</shortName>
    </recommendedName>
</protein>
<proteinExistence type="inferred from homology"/>
<comment type="PTM">
    <text evidence="9">Cleaved by prepilin peptidase.</text>
</comment>
<evidence type="ECO:0000313" key="11">
    <source>
        <dbReference type="EMBL" id="MBB4657620.1"/>
    </source>
</evidence>
<dbReference type="InterPro" id="IPR045584">
    <property type="entry name" value="Pilin-like"/>
</dbReference>
<name>A0A840I0I3_9PROT</name>
<dbReference type="GO" id="GO:0005886">
    <property type="term" value="C:plasma membrane"/>
    <property type="evidence" value="ECO:0007669"/>
    <property type="project" value="UniProtKB-SubCell"/>
</dbReference>
<comment type="subunit">
    <text evidence="9">Type II secretion is composed of four main components: the outer membrane complex, the inner membrane complex, the cytoplasmic secretion ATPase and the periplasm-spanning pseudopilus.</text>
</comment>
<evidence type="ECO:0000256" key="1">
    <source>
        <dbReference type="ARBA" id="ARBA00004377"/>
    </source>
</evidence>
<feature type="domain" description="Type II secretion system protein GspI C-terminal" evidence="10">
    <location>
        <begin position="45"/>
        <end position="119"/>
    </location>
</feature>
<evidence type="ECO:0000256" key="7">
    <source>
        <dbReference type="ARBA" id="ARBA00022989"/>
    </source>
</evidence>
<dbReference type="AlphaFoldDB" id="A0A840I0I3"/>
<evidence type="ECO:0000256" key="4">
    <source>
        <dbReference type="ARBA" id="ARBA00022481"/>
    </source>
</evidence>
<keyword evidence="6 9" id="KW-0812">Transmembrane</keyword>
<dbReference type="PROSITE" id="PS00409">
    <property type="entry name" value="PROKAR_NTER_METHYL"/>
    <property type="match status" value="1"/>
</dbReference>
<dbReference type="SUPFAM" id="SSF54523">
    <property type="entry name" value="Pili subunits"/>
    <property type="match status" value="1"/>
</dbReference>
<dbReference type="NCBIfam" id="TIGR01707">
    <property type="entry name" value="gspI"/>
    <property type="match status" value="1"/>
</dbReference>
<dbReference type="PANTHER" id="PTHR38779">
    <property type="entry name" value="TYPE II SECRETION SYSTEM PROTEIN I-RELATED"/>
    <property type="match status" value="1"/>
</dbReference>
<gene>
    <name evidence="11" type="ORF">GGQ59_000120</name>
</gene>
<evidence type="ECO:0000256" key="9">
    <source>
        <dbReference type="RuleBase" id="RU368030"/>
    </source>
</evidence>
<evidence type="ECO:0000256" key="3">
    <source>
        <dbReference type="ARBA" id="ARBA00022475"/>
    </source>
</evidence>
<evidence type="ECO:0000259" key="10">
    <source>
        <dbReference type="Pfam" id="PF02501"/>
    </source>
</evidence>
<dbReference type="InterPro" id="IPR003413">
    <property type="entry name" value="T2SS_GspI_C"/>
</dbReference>
<keyword evidence="3" id="KW-1003">Cell membrane</keyword>
<dbReference type="RefSeq" id="WP_183814858.1">
    <property type="nucleotide sequence ID" value="NZ_JACHOB010000001.1"/>
</dbReference>
<comment type="function">
    <text evidence="9">Component of the type II secretion system required for the energy-dependent secretion of extracellular factors such as proteases and toxins from the periplasm.</text>
</comment>
<dbReference type="InterPro" id="IPR010052">
    <property type="entry name" value="T2SS_protein-GspI"/>
</dbReference>
<keyword evidence="5 9" id="KW-0997">Cell inner membrane</keyword>
<keyword evidence="4 9" id="KW-0488">Methylation</keyword>
<evidence type="ECO:0000313" key="12">
    <source>
        <dbReference type="Proteomes" id="UP000563524"/>
    </source>
</evidence>
<dbReference type="Proteomes" id="UP000563524">
    <property type="component" value="Unassembled WGS sequence"/>
</dbReference>
<dbReference type="EMBL" id="JACHOB010000001">
    <property type="protein sequence ID" value="MBB4657620.1"/>
    <property type="molecule type" value="Genomic_DNA"/>
</dbReference>
<dbReference type="GO" id="GO:0015628">
    <property type="term" value="P:protein secretion by the type II secretion system"/>
    <property type="evidence" value="ECO:0007669"/>
    <property type="project" value="UniProtKB-UniRule"/>
</dbReference>
<comment type="subcellular location">
    <subcellularLocation>
        <location evidence="1 9">Cell inner membrane</location>
        <topology evidence="1 9">Single-pass membrane protein</topology>
    </subcellularLocation>
</comment>
<dbReference type="Gene3D" id="3.30.1300.30">
    <property type="entry name" value="GSPII I/J protein-like"/>
    <property type="match status" value="1"/>
</dbReference>
<comment type="similarity">
    <text evidence="2 9">Belongs to the GSP I family.</text>
</comment>
<dbReference type="GO" id="GO:0015627">
    <property type="term" value="C:type II protein secretion system complex"/>
    <property type="evidence" value="ECO:0007669"/>
    <property type="project" value="UniProtKB-UniRule"/>
</dbReference>
<dbReference type="Pfam" id="PF07963">
    <property type="entry name" value="N_methyl"/>
    <property type="match status" value="1"/>
</dbReference>
<dbReference type="NCBIfam" id="TIGR02532">
    <property type="entry name" value="IV_pilin_GFxxxE"/>
    <property type="match status" value="1"/>
</dbReference>
<dbReference type="InterPro" id="IPR012902">
    <property type="entry name" value="N_methyl_site"/>
</dbReference>
<dbReference type="PANTHER" id="PTHR38779:SF2">
    <property type="entry name" value="TYPE II SECRETION SYSTEM PROTEIN I-RELATED"/>
    <property type="match status" value="1"/>
</dbReference>
<dbReference type="Pfam" id="PF02501">
    <property type="entry name" value="T2SSI"/>
    <property type="match status" value="1"/>
</dbReference>
<reference evidence="11 12" key="1">
    <citation type="submission" date="2020-08" db="EMBL/GenBank/DDBJ databases">
        <title>Genomic Encyclopedia of Type Strains, Phase IV (KMG-IV): sequencing the most valuable type-strain genomes for metagenomic binning, comparative biology and taxonomic classification.</title>
        <authorList>
            <person name="Goeker M."/>
        </authorList>
    </citation>
    <scope>NUCLEOTIDE SEQUENCE [LARGE SCALE GENOMIC DNA]</scope>
    <source>
        <strain evidence="11 12">DSM 102850</strain>
    </source>
</reference>
<accession>A0A840I0I3</accession>
<keyword evidence="8 9" id="KW-0472">Membrane</keyword>
<sequence>MRSELKRHQRGLTLIEVLVALAVLATAIGAILVLMGNQSRGAAALADNALARIVAENAMVEVVTGESEQEEPQGTQEIAGRTFAWQAARVASPIPETQLLTVEVTRDRGGQVLATLSTLKAVDQ</sequence>
<keyword evidence="7 9" id="KW-1133">Transmembrane helix</keyword>
<evidence type="ECO:0000256" key="6">
    <source>
        <dbReference type="ARBA" id="ARBA00022692"/>
    </source>
</evidence>
<feature type="transmembrane region" description="Helical" evidence="9">
    <location>
        <begin position="12"/>
        <end position="35"/>
    </location>
</feature>
<comment type="caution">
    <text evidence="11">The sequence shown here is derived from an EMBL/GenBank/DDBJ whole genome shotgun (WGS) entry which is preliminary data.</text>
</comment>
<keyword evidence="12" id="KW-1185">Reference proteome</keyword>
<evidence type="ECO:0000256" key="5">
    <source>
        <dbReference type="ARBA" id="ARBA00022519"/>
    </source>
</evidence>